<evidence type="ECO:0000313" key="10">
    <source>
        <dbReference type="Proteomes" id="UP000030152"/>
    </source>
</evidence>
<dbReference type="GO" id="GO:0015288">
    <property type="term" value="F:porin activity"/>
    <property type="evidence" value="ECO:0007669"/>
    <property type="project" value="TreeGrafter"/>
</dbReference>
<comment type="similarity">
    <text evidence="2">Belongs to the outer membrane factor (OMF) (TC 1.B.17) family.</text>
</comment>
<keyword evidence="10" id="KW-1185">Reference proteome</keyword>
<evidence type="ECO:0000256" key="4">
    <source>
        <dbReference type="ARBA" id="ARBA00022452"/>
    </source>
</evidence>
<dbReference type="OrthoDB" id="9811587at2"/>
<dbReference type="SUPFAM" id="SSF56954">
    <property type="entry name" value="Outer membrane efflux proteins (OEP)"/>
    <property type="match status" value="1"/>
</dbReference>
<dbReference type="GO" id="GO:0015562">
    <property type="term" value="F:efflux transmembrane transporter activity"/>
    <property type="evidence" value="ECO:0007669"/>
    <property type="project" value="InterPro"/>
</dbReference>
<name>A0A0A2M5V3_9FLAO</name>
<sequence length="462" mass="51690">MKHKIYILLLLACGLCTFTAAAQAKKWTLQECVDYALKNNISVRQSELDLKTTSIAKTDAIGAFLPSANVTGSHTWNVGLNINPLTNLLQQQTLQYSNAGLSAQFDIYKGLQNQMNYRRARMAIVAGQYQLQKMKDDTALNVANAFLQILFNKENLKVQNEQQAIDEQQYERSSQLVEGGQIPKGDLLDIEATIASDKQKVIAAENQLLLSKLSLAQLLQLEDFATFDIADEEYSSEQSEVLIQTPDAIFDKAKGIRTEIKLALANLEVAKQDIKIARGAYQPTLRGFYSLNTRISYADNVTYVTPEGGGTPVPVITSQPSFWNQFVDNRGHSFGFQLSIPIINGFQIRNNVQRAKVALERSKLAYEQQEVDLKRNVYTAFTDAQGALRAYEAAVSAANARKGALEYATERYGVGLINVFDLNQAQTLSVNAQSEVLRTKYDFIFRVKILEFYFGIPLYQKQ</sequence>
<evidence type="ECO:0000256" key="5">
    <source>
        <dbReference type="ARBA" id="ARBA00022692"/>
    </source>
</evidence>
<organism evidence="9 10">
    <name type="scientific">Flavobacterium rivuli WB 3.3-2 = DSM 21788</name>
    <dbReference type="NCBI Taxonomy" id="1121895"/>
    <lineage>
        <taxon>Bacteria</taxon>
        <taxon>Pseudomonadati</taxon>
        <taxon>Bacteroidota</taxon>
        <taxon>Flavobacteriia</taxon>
        <taxon>Flavobacteriales</taxon>
        <taxon>Flavobacteriaceae</taxon>
        <taxon>Flavobacterium</taxon>
    </lineage>
</organism>
<evidence type="ECO:0000313" key="9">
    <source>
        <dbReference type="EMBL" id="KGO88052.1"/>
    </source>
</evidence>
<evidence type="ECO:0000256" key="6">
    <source>
        <dbReference type="ARBA" id="ARBA00023136"/>
    </source>
</evidence>
<keyword evidence="7" id="KW-0998">Cell outer membrane</keyword>
<protein>
    <submittedName>
        <fullName evidence="9">Transporter</fullName>
    </submittedName>
</protein>
<dbReference type="eggNOG" id="COG1538">
    <property type="taxonomic scope" value="Bacteria"/>
</dbReference>
<dbReference type="Pfam" id="PF02321">
    <property type="entry name" value="OEP"/>
    <property type="match status" value="2"/>
</dbReference>
<reference evidence="9 10" key="1">
    <citation type="submission" date="2013-09" db="EMBL/GenBank/DDBJ databases">
        <authorList>
            <person name="Zeng Z."/>
            <person name="Chen C."/>
        </authorList>
    </citation>
    <scope>NUCLEOTIDE SEQUENCE [LARGE SCALE GENOMIC DNA]</scope>
    <source>
        <strain evidence="9 10">WB 3.3-2</strain>
    </source>
</reference>
<keyword evidence="8" id="KW-0732">Signal</keyword>
<keyword evidence="5" id="KW-0812">Transmembrane</keyword>
<dbReference type="AlphaFoldDB" id="A0A0A2M5V3"/>
<dbReference type="GO" id="GO:1990281">
    <property type="term" value="C:efflux pump complex"/>
    <property type="evidence" value="ECO:0007669"/>
    <property type="project" value="TreeGrafter"/>
</dbReference>
<dbReference type="PANTHER" id="PTHR30026">
    <property type="entry name" value="OUTER MEMBRANE PROTEIN TOLC"/>
    <property type="match status" value="1"/>
</dbReference>
<evidence type="ECO:0000256" key="1">
    <source>
        <dbReference type="ARBA" id="ARBA00004442"/>
    </source>
</evidence>
<dbReference type="Proteomes" id="UP000030152">
    <property type="component" value="Unassembled WGS sequence"/>
</dbReference>
<evidence type="ECO:0000256" key="7">
    <source>
        <dbReference type="ARBA" id="ARBA00023237"/>
    </source>
</evidence>
<evidence type="ECO:0000256" key="3">
    <source>
        <dbReference type="ARBA" id="ARBA00022448"/>
    </source>
</evidence>
<gene>
    <name evidence="9" type="ORF">Q765_03045</name>
</gene>
<dbReference type="GO" id="GO:0009279">
    <property type="term" value="C:cell outer membrane"/>
    <property type="evidence" value="ECO:0007669"/>
    <property type="project" value="UniProtKB-SubCell"/>
</dbReference>
<dbReference type="EMBL" id="JRLX01000002">
    <property type="protein sequence ID" value="KGO88052.1"/>
    <property type="molecule type" value="Genomic_DNA"/>
</dbReference>
<dbReference type="InterPro" id="IPR051906">
    <property type="entry name" value="TolC-like"/>
</dbReference>
<keyword evidence="3" id="KW-0813">Transport</keyword>
<evidence type="ECO:0000256" key="8">
    <source>
        <dbReference type="SAM" id="SignalP"/>
    </source>
</evidence>
<dbReference type="PANTHER" id="PTHR30026:SF20">
    <property type="entry name" value="OUTER MEMBRANE PROTEIN TOLC"/>
    <property type="match status" value="1"/>
</dbReference>
<dbReference type="InterPro" id="IPR003423">
    <property type="entry name" value="OMP_efflux"/>
</dbReference>
<dbReference type="STRING" id="1121895.GCA_000378485_01167"/>
<feature type="signal peptide" evidence="8">
    <location>
        <begin position="1"/>
        <end position="22"/>
    </location>
</feature>
<keyword evidence="6" id="KW-0472">Membrane</keyword>
<evidence type="ECO:0000256" key="2">
    <source>
        <dbReference type="ARBA" id="ARBA00007613"/>
    </source>
</evidence>
<comment type="caution">
    <text evidence="9">The sequence shown here is derived from an EMBL/GenBank/DDBJ whole genome shotgun (WGS) entry which is preliminary data.</text>
</comment>
<comment type="subcellular location">
    <subcellularLocation>
        <location evidence="1">Cell outer membrane</location>
    </subcellularLocation>
</comment>
<proteinExistence type="inferred from homology"/>
<accession>A0A0A2M5V3</accession>
<dbReference type="RefSeq" id="WP_020212297.1">
    <property type="nucleotide sequence ID" value="NZ_JRLX01000002.1"/>
</dbReference>
<keyword evidence="4" id="KW-1134">Transmembrane beta strand</keyword>
<feature type="chain" id="PRO_5001991889" evidence="8">
    <location>
        <begin position="23"/>
        <end position="462"/>
    </location>
</feature>
<dbReference type="Gene3D" id="1.20.1600.10">
    <property type="entry name" value="Outer membrane efflux proteins (OEP)"/>
    <property type="match status" value="1"/>
</dbReference>